<dbReference type="PANTHER" id="PTHR43792">
    <property type="entry name" value="GNAT FAMILY, PUTATIVE (AFU_ORTHOLOGUE AFUA_3G00765)-RELATED-RELATED"/>
    <property type="match status" value="1"/>
</dbReference>
<keyword evidence="1" id="KW-0808">Transferase</keyword>
<dbReference type="PROSITE" id="PS51186">
    <property type="entry name" value="GNAT"/>
    <property type="match status" value="1"/>
</dbReference>
<name>A0A917W895_9ACTN</name>
<feature type="region of interest" description="Disordered" evidence="4">
    <location>
        <begin position="180"/>
        <end position="204"/>
    </location>
</feature>
<protein>
    <recommendedName>
        <fullName evidence="5">N-acetyltransferase domain-containing protein</fullName>
    </recommendedName>
</protein>
<keyword evidence="2" id="KW-0012">Acyltransferase</keyword>
<comment type="caution">
    <text evidence="6">The sequence shown here is derived from an EMBL/GenBank/DDBJ whole genome shotgun (WGS) entry which is preliminary data.</text>
</comment>
<gene>
    <name evidence="6" type="ORF">GCM10011575_45830</name>
</gene>
<organism evidence="6 7">
    <name type="scientific">Microlunatus endophyticus</name>
    <dbReference type="NCBI Taxonomy" id="1716077"/>
    <lineage>
        <taxon>Bacteria</taxon>
        <taxon>Bacillati</taxon>
        <taxon>Actinomycetota</taxon>
        <taxon>Actinomycetes</taxon>
        <taxon>Propionibacteriales</taxon>
        <taxon>Propionibacteriaceae</taxon>
        <taxon>Microlunatus</taxon>
    </lineage>
</organism>
<reference evidence="6" key="1">
    <citation type="journal article" date="2014" name="Int. J. Syst. Evol. Microbiol.">
        <title>Complete genome sequence of Corynebacterium casei LMG S-19264T (=DSM 44701T), isolated from a smear-ripened cheese.</title>
        <authorList>
            <consortium name="US DOE Joint Genome Institute (JGI-PGF)"/>
            <person name="Walter F."/>
            <person name="Albersmeier A."/>
            <person name="Kalinowski J."/>
            <person name="Ruckert C."/>
        </authorList>
    </citation>
    <scope>NUCLEOTIDE SEQUENCE</scope>
    <source>
        <strain evidence="6">CGMCC 4.7306</strain>
    </source>
</reference>
<dbReference type="InterPro" id="IPR051531">
    <property type="entry name" value="N-acetyltransferase"/>
</dbReference>
<evidence type="ECO:0000256" key="3">
    <source>
        <dbReference type="ARBA" id="ARBA00038502"/>
    </source>
</evidence>
<evidence type="ECO:0000256" key="2">
    <source>
        <dbReference type="ARBA" id="ARBA00023315"/>
    </source>
</evidence>
<dbReference type="Pfam" id="PF13302">
    <property type="entry name" value="Acetyltransf_3"/>
    <property type="match status" value="1"/>
</dbReference>
<dbReference type="SUPFAM" id="SSF55729">
    <property type="entry name" value="Acyl-CoA N-acyltransferases (Nat)"/>
    <property type="match status" value="1"/>
</dbReference>
<feature type="domain" description="N-acetyltransferase" evidence="5">
    <location>
        <begin position="26"/>
        <end position="173"/>
    </location>
</feature>
<keyword evidence="7" id="KW-1185">Reference proteome</keyword>
<dbReference type="Gene3D" id="3.40.630.30">
    <property type="match status" value="1"/>
</dbReference>
<evidence type="ECO:0000256" key="4">
    <source>
        <dbReference type="SAM" id="MobiDB-lite"/>
    </source>
</evidence>
<comment type="similarity">
    <text evidence="3">Belongs to the acetyltransferase family. RimJ subfamily.</text>
</comment>
<sequence length="204" mass="22336">MKRASTTVLQMYELQRVRADHQASLLAFELENRGYFAQSISDRGDEYFDHFALRHDELLADQDAGLVASYVLVDETGAILGRFNLYRIRDGAAEVGYRIAEQSAGRGLTTAAVRKLCRLAASRHGLHTLRAATSDQNFASQRVLLKAGFVPGEVADPADIGGKQGHWYHRDLTARTDIAATTPVAGTGEQSSEFSAGSPRALRR</sequence>
<dbReference type="Proteomes" id="UP000613840">
    <property type="component" value="Unassembled WGS sequence"/>
</dbReference>
<dbReference type="AlphaFoldDB" id="A0A917W895"/>
<dbReference type="InterPro" id="IPR000182">
    <property type="entry name" value="GNAT_dom"/>
</dbReference>
<evidence type="ECO:0000313" key="7">
    <source>
        <dbReference type="Proteomes" id="UP000613840"/>
    </source>
</evidence>
<dbReference type="InterPro" id="IPR016181">
    <property type="entry name" value="Acyl_CoA_acyltransferase"/>
</dbReference>
<accession>A0A917W895</accession>
<evidence type="ECO:0000259" key="5">
    <source>
        <dbReference type="PROSITE" id="PS51186"/>
    </source>
</evidence>
<dbReference type="PANTHER" id="PTHR43792:SF8">
    <property type="entry name" value="[RIBOSOMAL PROTEIN US5]-ALANINE N-ACETYLTRANSFERASE"/>
    <property type="match status" value="1"/>
</dbReference>
<reference evidence="6" key="2">
    <citation type="submission" date="2020-09" db="EMBL/GenBank/DDBJ databases">
        <authorList>
            <person name="Sun Q."/>
            <person name="Zhou Y."/>
        </authorList>
    </citation>
    <scope>NUCLEOTIDE SEQUENCE</scope>
    <source>
        <strain evidence="6">CGMCC 4.7306</strain>
    </source>
</reference>
<dbReference type="GO" id="GO:0016747">
    <property type="term" value="F:acyltransferase activity, transferring groups other than amino-acyl groups"/>
    <property type="evidence" value="ECO:0007669"/>
    <property type="project" value="InterPro"/>
</dbReference>
<evidence type="ECO:0000256" key="1">
    <source>
        <dbReference type="ARBA" id="ARBA00022679"/>
    </source>
</evidence>
<dbReference type="EMBL" id="BMMZ01000018">
    <property type="protein sequence ID" value="GGL82440.1"/>
    <property type="molecule type" value="Genomic_DNA"/>
</dbReference>
<evidence type="ECO:0000313" key="6">
    <source>
        <dbReference type="EMBL" id="GGL82440.1"/>
    </source>
</evidence>
<proteinExistence type="inferred from homology"/>